<proteinExistence type="predicted"/>
<dbReference type="Pfam" id="PF01255">
    <property type="entry name" value="Prenyltransf"/>
    <property type="match status" value="1"/>
</dbReference>
<keyword evidence="4" id="KW-1185">Reference proteome</keyword>
<protein>
    <recommendedName>
        <fullName evidence="5">Alkyl transferase</fullName>
    </recommendedName>
</protein>
<dbReference type="Proteomes" id="UP001205105">
    <property type="component" value="Unassembled WGS sequence"/>
</dbReference>
<accession>A0AAD5DFU1</accession>
<organism evidence="3 4">
    <name type="scientific">Chlorella ohadii</name>
    <dbReference type="NCBI Taxonomy" id="2649997"/>
    <lineage>
        <taxon>Eukaryota</taxon>
        <taxon>Viridiplantae</taxon>
        <taxon>Chlorophyta</taxon>
        <taxon>core chlorophytes</taxon>
        <taxon>Trebouxiophyceae</taxon>
        <taxon>Chlorellales</taxon>
        <taxon>Chlorellaceae</taxon>
        <taxon>Chlorella clade</taxon>
        <taxon>Chlorella</taxon>
    </lineage>
</organism>
<sequence>MRSPARTGAARQPSAELATADNCDLHLTIALSYSGRQDLTLAVQELVRQAAAGQLSPSSVTPDAIAAQLATRQLPAEWREPDLVVRTSGEQRLSNFMCWEAAYAELYFAAVPWPDFGEAELAAALRDYAGRERRFGGRRPGSSPPAAHSACSSSNGGSSGGSGGGRSGSVGGSGYVPPRRTLGGESR</sequence>
<dbReference type="GO" id="GO:0008834">
    <property type="term" value="F:ditrans,polycis-undecaprenyl-diphosphate synthase [(2E,6E)-farnesyl-diphosphate specific] activity"/>
    <property type="evidence" value="ECO:0007669"/>
    <property type="project" value="TreeGrafter"/>
</dbReference>
<dbReference type="GO" id="GO:0016094">
    <property type="term" value="P:polyprenol biosynthetic process"/>
    <property type="evidence" value="ECO:0007669"/>
    <property type="project" value="TreeGrafter"/>
</dbReference>
<dbReference type="PANTHER" id="PTHR10291">
    <property type="entry name" value="DEHYDRODOLICHYL DIPHOSPHATE SYNTHASE FAMILY MEMBER"/>
    <property type="match status" value="1"/>
</dbReference>
<evidence type="ECO:0000313" key="4">
    <source>
        <dbReference type="Proteomes" id="UP001205105"/>
    </source>
</evidence>
<feature type="compositionally biased region" description="Low complexity" evidence="2">
    <location>
        <begin position="140"/>
        <end position="156"/>
    </location>
</feature>
<evidence type="ECO:0000256" key="2">
    <source>
        <dbReference type="SAM" id="MobiDB-lite"/>
    </source>
</evidence>
<dbReference type="InterPro" id="IPR001441">
    <property type="entry name" value="UPP_synth-like"/>
</dbReference>
<evidence type="ECO:0000256" key="1">
    <source>
        <dbReference type="ARBA" id="ARBA00022679"/>
    </source>
</evidence>
<dbReference type="CDD" id="cd00475">
    <property type="entry name" value="Cis_IPPS"/>
    <property type="match status" value="1"/>
</dbReference>
<dbReference type="SUPFAM" id="SSF64005">
    <property type="entry name" value="Undecaprenyl diphosphate synthase"/>
    <property type="match status" value="1"/>
</dbReference>
<dbReference type="PANTHER" id="PTHR10291:SF0">
    <property type="entry name" value="DEHYDRODOLICHYL DIPHOSPHATE SYNTHASE 2"/>
    <property type="match status" value="1"/>
</dbReference>
<comment type="caution">
    <text evidence="3">The sequence shown here is derived from an EMBL/GenBank/DDBJ whole genome shotgun (WGS) entry which is preliminary data.</text>
</comment>
<dbReference type="GO" id="GO:0005829">
    <property type="term" value="C:cytosol"/>
    <property type="evidence" value="ECO:0007669"/>
    <property type="project" value="TreeGrafter"/>
</dbReference>
<evidence type="ECO:0008006" key="5">
    <source>
        <dbReference type="Google" id="ProtNLM"/>
    </source>
</evidence>
<keyword evidence="1" id="KW-0808">Transferase</keyword>
<dbReference type="AlphaFoldDB" id="A0AAD5DFU1"/>
<feature type="region of interest" description="Disordered" evidence="2">
    <location>
        <begin position="134"/>
        <end position="187"/>
    </location>
</feature>
<reference evidence="3" key="1">
    <citation type="submission" date="2020-11" db="EMBL/GenBank/DDBJ databases">
        <title>Chlorella ohadii genome sequencing and assembly.</title>
        <authorList>
            <person name="Murik O."/>
            <person name="Treves H."/>
            <person name="Kedem I."/>
            <person name="Shotland Y."/>
            <person name="Kaplan A."/>
        </authorList>
    </citation>
    <scope>NUCLEOTIDE SEQUENCE</scope>
    <source>
        <strain evidence="3">1</strain>
    </source>
</reference>
<dbReference type="InterPro" id="IPR036424">
    <property type="entry name" value="UPP_synth-like_sf"/>
</dbReference>
<name>A0AAD5DFU1_9CHLO</name>
<dbReference type="Gene3D" id="3.40.1180.10">
    <property type="entry name" value="Decaprenyl diphosphate synthase-like"/>
    <property type="match status" value="1"/>
</dbReference>
<gene>
    <name evidence="3" type="ORF">COHA_009239</name>
</gene>
<dbReference type="EMBL" id="JADXDR010000170">
    <property type="protein sequence ID" value="KAI7836907.1"/>
    <property type="molecule type" value="Genomic_DNA"/>
</dbReference>
<feature type="compositionally biased region" description="Gly residues" evidence="2">
    <location>
        <begin position="157"/>
        <end position="174"/>
    </location>
</feature>
<dbReference type="GO" id="GO:0000287">
    <property type="term" value="F:magnesium ion binding"/>
    <property type="evidence" value="ECO:0007669"/>
    <property type="project" value="TreeGrafter"/>
</dbReference>
<evidence type="ECO:0000313" key="3">
    <source>
        <dbReference type="EMBL" id="KAI7836907.1"/>
    </source>
</evidence>